<dbReference type="InterPro" id="IPR001223">
    <property type="entry name" value="Glyco_hydro18_cat"/>
</dbReference>
<organism evidence="12 13">
    <name type="scientific">Coemansia thaxteri</name>
    <dbReference type="NCBI Taxonomy" id="2663907"/>
    <lineage>
        <taxon>Eukaryota</taxon>
        <taxon>Fungi</taxon>
        <taxon>Fungi incertae sedis</taxon>
        <taxon>Zoopagomycota</taxon>
        <taxon>Kickxellomycotina</taxon>
        <taxon>Kickxellomycetes</taxon>
        <taxon>Kickxellales</taxon>
        <taxon>Kickxellaceae</taxon>
        <taxon>Coemansia</taxon>
    </lineage>
</organism>
<dbReference type="InterPro" id="IPR001579">
    <property type="entry name" value="Glyco_hydro_18_chit_AS"/>
</dbReference>
<evidence type="ECO:0000256" key="8">
    <source>
        <dbReference type="RuleBase" id="RU004453"/>
    </source>
</evidence>
<evidence type="ECO:0000256" key="10">
    <source>
        <dbReference type="SAM" id="SignalP"/>
    </source>
</evidence>
<sequence>MPLKAIFIAAGLALCLTANVLGRPNVVGYYPNWVTMPSLNLSMYTHVNFAFAIPAAGGSFTYDNQEAMPAIVSSLQAAGTKAIVSIGGWTGSGLFSSILKTPSSRAALLANIVSYLKQYSLDGVDIDWEYPGRMGDTCNVVDSTNDTDNFLSFLRDLRTQLDMAFGSRSKLLSLAVRVEPFDGPNGPISDVSAFASVVDYINLMMYDIAGVWNPTTSANAPLQYAPGQGPRFSVGSAIDAWSNAGWPFGQMNLGIPFYGYAMTANTNMLQNPSNMYAPISSIAPQGDQDDRAVAVQCSGAPAAYSGEWQWKHLRDQGILATAGTAASPWVRTWDSTTSTPWLFNPSTNIFITYDDPQSIKLKVSFAASKGLAGTMVWGMEMDYSNELLDVLHDFPSSNTTSTSTITTPTATTLGPSGTTATGNPSTKPISTSTAPTSSSAPPTSAVTSTTSSSSSSAGGPVAGAACPATGSYQCADSTGKSPSYLLCLYGKWIAQSCGSGTACFQAGSSISCGWPQS</sequence>
<dbReference type="InterPro" id="IPR050314">
    <property type="entry name" value="Glycosyl_Hydrlase_18"/>
</dbReference>
<dbReference type="GO" id="GO:0008061">
    <property type="term" value="F:chitin binding"/>
    <property type="evidence" value="ECO:0007669"/>
    <property type="project" value="InterPro"/>
</dbReference>
<dbReference type="InterPro" id="IPR029070">
    <property type="entry name" value="Chitinase_insertion_sf"/>
</dbReference>
<reference evidence="12" key="1">
    <citation type="submission" date="2022-07" db="EMBL/GenBank/DDBJ databases">
        <title>Phylogenomic reconstructions and comparative analyses of Kickxellomycotina fungi.</title>
        <authorList>
            <person name="Reynolds N.K."/>
            <person name="Stajich J.E."/>
            <person name="Barry K."/>
            <person name="Grigoriev I.V."/>
            <person name="Crous P."/>
            <person name="Smith M.E."/>
        </authorList>
    </citation>
    <scope>NUCLEOTIDE SEQUENCE</scope>
    <source>
        <strain evidence="12">IMI 214461</strain>
    </source>
</reference>
<keyword evidence="3" id="KW-0146">Chitin degradation</keyword>
<dbReference type="Pfam" id="PF00704">
    <property type="entry name" value="Glyco_hydro_18"/>
    <property type="match status" value="1"/>
</dbReference>
<feature type="chain" id="PRO_5040982933" description="GH18 domain-containing protein" evidence="10">
    <location>
        <begin position="23"/>
        <end position="517"/>
    </location>
</feature>
<proteinExistence type="inferred from homology"/>
<dbReference type="SMART" id="SM00636">
    <property type="entry name" value="Glyco_18"/>
    <property type="match status" value="1"/>
</dbReference>
<evidence type="ECO:0000313" key="13">
    <source>
        <dbReference type="Proteomes" id="UP001150907"/>
    </source>
</evidence>
<feature type="domain" description="GH18" evidence="11">
    <location>
        <begin position="24"/>
        <end position="398"/>
    </location>
</feature>
<evidence type="ECO:0000259" key="11">
    <source>
        <dbReference type="PROSITE" id="PS51910"/>
    </source>
</evidence>
<comment type="similarity">
    <text evidence="8">Belongs to the glycosyl hydrolase 18 family.</text>
</comment>
<dbReference type="AlphaFoldDB" id="A0A9W8BBE1"/>
<name>A0A9W8BBE1_9FUNG</name>
<dbReference type="Gene3D" id="3.10.50.10">
    <property type="match status" value="1"/>
</dbReference>
<keyword evidence="13" id="KW-1185">Reference proteome</keyword>
<comment type="caution">
    <text evidence="12">The sequence shown here is derived from an EMBL/GenBank/DDBJ whole genome shotgun (WGS) entry which is preliminary data.</text>
</comment>
<dbReference type="GO" id="GO:0005576">
    <property type="term" value="C:extracellular region"/>
    <property type="evidence" value="ECO:0007669"/>
    <property type="project" value="TreeGrafter"/>
</dbReference>
<dbReference type="EMBL" id="JANBQF010000718">
    <property type="protein sequence ID" value="KAJ1999382.1"/>
    <property type="molecule type" value="Genomic_DNA"/>
</dbReference>
<dbReference type="SUPFAM" id="SSF51445">
    <property type="entry name" value="(Trans)glycosidases"/>
    <property type="match status" value="1"/>
</dbReference>
<protein>
    <recommendedName>
        <fullName evidence="11">GH18 domain-containing protein</fullName>
    </recommendedName>
</protein>
<feature type="compositionally biased region" description="Low complexity" evidence="9">
    <location>
        <begin position="398"/>
        <end position="422"/>
    </location>
</feature>
<evidence type="ECO:0000256" key="3">
    <source>
        <dbReference type="ARBA" id="ARBA00023024"/>
    </source>
</evidence>
<dbReference type="PANTHER" id="PTHR11177:SF392">
    <property type="entry name" value="HAP41P"/>
    <property type="match status" value="1"/>
</dbReference>
<keyword evidence="10" id="KW-0732">Signal</keyword>
<evidence type="ECO:0000313" key="12">
    <source>
        <dbReference type="EMBL" id="KAJ1999382.1"/>
    </source>
</evidence>
<evidence type="ECO:0000256" key="7">
    <source>
        <dbReference type="RuleBase" id="RU000489"/>
    </source>
</evidence>
<feature type="compositionally biased region" description="Low complexity" evidence="9">
    <location>
        <begin position="430"/>
        <end position="460"/>
    </location>
</feature>
<keyword evidence="5 7" id="KW-0326">Glycosidase</keyword>
<dbReference type="GO" id="GO:0000272">
    <property type="term" value="P:polysaccharide catabolic process"/>
    <property type="evidence" value="ECO:0007669"/>
    <property type="project" value="UniProtKB-KW"/>
</dbReference>
<keyword evidence="4" id="KW-0119">Carbohydrate metabolism</keyword>
<evidence type="ECO:0000256" key="1">
    <source>
        <dbReference type="ARBA" id="ARBA00000822"/>
    </source>
</evidence>
<dbReference type="PANTHER" id="PTHR11177">
    <property type="entry name" value="CHITINASE"/>
    <property type="match status" value="1"/>
</dbReference>
<evidence type="ECO:0000256" key="9">
    <source>
        <dbReference type="SAM" id="MobiDB-lite"/>
    </source>
</evidence>
<evidence type="ECO:0000256" key="5">
    <source>
        <dbReference type="ARBA" id="ARBA00023295"/>
    </source>
</evidence>
<feature type="signal peptide" evidence="10">
    <location>
        <begin position="1"/>
        <end position="22"/>
    </location>
</feature>
<dbReference type="Proteomes" id="UP001150907">
    <property type="component" value="Unassembled WGS sequence"/>
</dbReference>
<dbReference type="Gene3D" id="3.20.20.80">
    <property type="entry name" value="Glycosidases"/>
    <property type="match status" value="1"/>
</dbReference>
<dbReference type="OrthoDB" id="76388at2759"/>
<evidence type="ECO:0000256" key="6">
    <source>
        <dbReference type="ARBA" id="ARBA00023326"/>
    </source>
</evidence>
<dbReference type="GO" id="GO:0008843">
    <property type="term" value="F:endochitinase activity"/>
    <property type="evidence" value="ECO:0007669"/>
    <property type="project" value="UniProtKB-EC"/>
</dbReference>
<dbReference type="PROSITE" id="PS51910">
    <property type="entry name" value="GH18_2"/>
    <property type="match status" value="1"/>
</dbReference>
<dbReference type="SUPFAM" id="SSF54556">
    <property type="entry name" value="Chitinase insertion domain"/>
    <property type="match status" value="1"/>
</dbReference>
<dbReference type="InterPro" id="IPR011583">
    <property type="entry name" value="Chitinase_II/V-like_cat"/>
</dbReference>
<dbReference type="PROSITE" id="PS01095">
    <property type="entry name" value="GH18_1"/>
    <property type="match status" value="1"/>
</dbReference>
<dbReference type="GO" id="GO:0006032">
    <property type="term" value="P:chitin catabolic process"/>
    <property type="evidence" value="ECO:0007669"/>
    <property type="project" value="UniProtKB-KW"/>
</dbReference>
<keyword evidence="2 7" id="KW-0378">Hydrolase</keyword>
<comment type="catalytic activity">
    <reaction evidence="1">
        <text>Random endo-hydrolysis of N-acetyl-beta-D-glucosaminide (1-&gt;4)-beta-linkages in chitin and chitodextrins.</text>
        <dbReference type="EC" id="3.2.1.14"/>
    </reaction>
</comment>
<evidence type="ECO:0000256" key="2">
    <source>
        <dbReference type="ARBA" id="ARBA00022801"/>
    </source>
</evidence>
<gene>
    <name evidence="12" type="ORF">H4R26_005088</name>
</gene>
<accession>A0A9W8BBE1</accession>
<keyword evidence="6" id="KW-0624">Polysaccharide degradation</keyword>
<dbReference type="InterPro" id="IPR017853">
    <property type="entry name" value="GH"/>
</dbReference>
<evidence type="ECO:0000256" key="4">
    <source>
        <dbReference type="ARBA" id="ARBA00023277"/>
    </source>
</evidence>
<feature type="region of interest" description="Disordered" evidence="9">
    <location>
        <begin position="398"/>
        <end position="460"/>
    </location>
</feature>